<dbReference type="EMBL" id="JAJMLW010000001">
    <property type="protein sequence ID" value="MCI2241305.1"/>
    <property type="molecule type" value="Genomic_DNA"/>
</dbReference>
<gene>
    <name evidence="6" type="ORF">LPT13_02915</name>
</gene>
<protein>
    <submittedName>
        <fullName evidence="6">PIN domain-containing protein</fullName>
    </submittedName>
</protein>
<evidence type="ECO:0000313" key="6">
    <source>
        <dbReference type="EMBL" id="MCI2241305.1"/>
    </source>
</evidence>
<evidence type="ECO:0000256" key="1">
    <source>
        <dbReference type="ARBA" id="ARBA00022722"/>
    </source>
</evidence>
<organism evidence="6 7">
    <name type="scientific">Adlercreutzia faecimuris</name>
    <dbReference type="NCBI Taxonomy" id="2897341"/>
    <lineage>
        <taxon>Bacteria</taxon>
        <taxon>Bacillati</taxon>
        <taxon>Actinomycetota</taxon>
        <taxon>Coriobacteriia</taxon>
        <taxon>Eggerthellales</taxon>
        <taxon>Eggerthellaceae</taxon>
        <taxon>Adlercreutzia</taxon>
    </lineage>
</organism>
<dbReference type="InterPro" id="IPR002716">
    <property type="entry name" value="PIN_dom"/>
</dbReference>
<evidence type="ECO:0000259" key="5">
    <source>
        <dbReference type="Pfam" id="PF13470"/>
    </source>
</evidence>
<feature type="domain" description="PIN" evidence="5">
    <location>
        <begin position="4"/>
        <end position="116"/>
    </location>
</feature>
<sequence length="161" mass="17949">MLSILLDTNILIDFYQQREPHVDYARQLMLASSFGDAELWVSAKSFTDVFYVLSKRHPSSEVQAAFLESLGWLKICSIDGSDVKLASERAWDDFEDCLVAIAAEKAGADFLITRDAADFADSRVPALSPQAFFDHLAAEHGIVYETVDWDEGGRGDGREPR</sequence>
<evidence type="ECO:0000256" key="4">
    <source>
        <dbReference type="ARBA" id="ARBA00022842"/>
    </source>
</evidence>
<evidence type="ECO:0000256" key="3">
    <source>
        <dbReference type="ARBA" id="ARBA00022801"/>
    </source>
</evidence>
<keyword evidence="4" id="KW-0460">Magnesium</keyword>
<reference evidence="6" key="1">
    <citation type="submission" date="2021-11" db="EMBL/GenBank/DDBJ databases">
        <title>A Novel Adlercreutzia Species, isolated from a Allomyrina dichotoma larva feces.</title>
        <authorList>
            <person name="Suh M.K."/>
        </authorList>
    </citation>
    <scope>NUCLEOTIDE SEQUENCE</scope>
    <source>
        <strain evidence="6">JBNU-10</strain>
    </source>
</reference>
<keyword evidence="2" id="KW-0479">Metal-binding</keyword>
<comment type="caution">
    <text evidence="6">The sequence shown here is derived from an EMBL/GenBank/DDBJ whole genome shotgun (WGS) entry which is preliminary data.</text>
</comment>
<dbReference type="RefSeq" id="WP_242163338.1">
    <property type="nucleotide sequence ID" value="NZ_JAJMLW010000001.1"/>
</dbReference>
<proteinExistence type="predicted"/>
<name>A0ABS9WFF5_9ACTN</name>
<dbReference type="Pfam" id="PF13470">
    <property type="entry name" value="PIN_3"/>
    <property type="match status" value="1"/>
</dbReference>
<dbReference type="Proteomes" id="UP001430755">
    <property type="component" value="Unassembled WGS sequence"/>
</dbReference>
<evidence type="ECO:0000313" key="7">
    <source>
        <dbReference type="Proteomes" id="UP001430755"/>
    </source>
</evidence>
<evidence type="ECO:0000256" key="2">
    <source>
        <dbReference type="ARBA" id="ARBA00022723"/>
    </source>
</evidence>
<keyword evidence="3" id="KW-0378">Hydrolase</keyword>
<accession>A0ABS9WFF5</accession>
<keyword evidence="7" id="KW-1185">Reference proteome</keyword>
<keyword evidence="1" id="KW-0540">Nuclease</keyword>
<dbReference type="CDD" id="cd09854">
    <property type="entry name" value="PIN_VapC-like"/>
    <property type="match status" value="1"/>
</dbReference>